<accession>A0AAC8PWL8</accession>
<keyword evidence="4 6" id="KW-0732">Signal</keyword>
<organism evidence="7 8">
    <name type="scientific">Moraxella bovoculi</name>
    <dbReference type="NCBI Taxonomy" id="386891"/>
    <lineage>
        <taxon>Bacteria</taxon>
        <taxon>Pseudomonadati</taxon>
        <taxon>Pseudomonadota</taxon>
        <taxon>Gammaproteobacteria</taxon>
        <taxon>Moraxellales</taxon>
        <taxon>Moraxellaceae</taxon>
        <taxon>Moraxella</taxon>
    </lineage>
</organism>
<evidence type="ECO:0000256" key="2">
    <source>
        <dbReference type="ARBA" id="ARBA00015915"/>
    </source>
</evidence>
<evidence type="ECO:0000256" key="3">
    <source>
        <dbReference type="ARBA" id="ARBA00022448"/>
    </source>
</evidence>
<comment type="similarity">
    <text evidence="1">Belongs to the bacterial solute-binding protein 9 family.</text>
</comment>
<dbReference type="Gene3D" id="3.40.50.1980">
    <property type="entry name" value="Nitrogenase molybdenum iron protein domain"/>
    <property type="match status" value="1"/>
</dbReference>
<dbReference type="Pfam" id="PF01297">
    <property type="entry name" value="ZnuA"/>
    <property type="match status" value="1"/>
</dbReference>
<evidence type="ECO:0000313" key="8">
    <source>
        <dbReference type="Proteomes" id="UP000077465"/>
    </source>
</evidence>
<dbReference type="AlphaFoldDB" id="A0AAC8PWL8"/>
<keyword evidence="5" id="KW-0864">Zinc transport</keyword>
<protein>
    <recommendedName>
        <fullName evidence="2">High-affinity zinc uptake system protein ZnuA</fullName>
    </recommendedName>
</protein>
<dbReference type="PANTHER" id="PTHR42953:SF3">
    <property type="entry name" value="HIGH-AFFINITY ZINC UPTAKE SYSTEM PROTEIN ZNUA"/>
    <property type="match status" value="1"/>
</dbReference>
<dbReference type="SUPFAM" id="SSF53807">
    <property type="entry name" value="Helical backbone' metal receptor"/>
    <property type="match status" value="1"/>
</dbReference>
<dbReference type="Proteomes" id="UP000077465">
    <property type="component" value="Chromosome"/>
</dbReference>
<sequence length="289" mass="31115">MSFKSIIKNITKTTIAVSLLAAGTAHAGMVSVSNYPLALLSNAVTKDAAPAKVLLNAGDVGHHGELSPSAKKLVVDSDYVVWFGGALEQNLVNTLSDAPNAISLFDFNAFERLPLRNIDGTVQPGSFDAHIWLEPENAKAIVRALAVVHSHANPEHKEKYAQNAVDFQARMDDAVAKVNLSAKSLPYWAYHDAFQYLERSANLQFAGALTPDHHLSPKASQIRLLSQSRPQAGMCIASQGRVSDGIVNKLGNVGTVVRQEDMSDGTDFIDAWQELALAIRDCASSNAKQ</sequence>
<dbReference type="InterPro" id="IPR050492">
    <property type="entry name" value="Bact_metal-bind_prot9"/>
</dbReference>
<reference evidence="7 8" key="1">
    <citation type="submission" date="2015-05" db="EMBL/GenBank/DDBJ databases">
        <authorList>
            <person name="Dickey A."/>
            <person name="Clawson M."/>
            <person name="Bono J."/>
            <person name="Loy J.D."/>
        </authorList>
    </citation>
    <scope>NUCLEOTIDE SEQUENCE [LARGE SCALE GENOMIC DNA]</scope>
    <source>
        <strain evidence="7 8">22581</strain>
    </source>
</reference>
<feature type="chain" id="PRO_5042072956" description="High-affinity zinc uptake system protein ZnuA" evidence="6">
    <location>
        <begin position="28"/>
        <end position="289"/>
    </location>
</feature>
<dbReference type="GO" id="GO:0006829">
    <property type="term" value="P:zinc ion transport"/>
    <property type="evidence" value="ECO:0007669"/>
    <property type="project" value="UniProtKB-KW"/>
</dbReference>
<evidence type="ECO:0000256" key="5">
    <source>
        <dbReference type="ARBA" id="ARBA00022906"/>
    </source>
</evidence>
<evidence type="ECO:0000313" key="7">
    <source>
        <dbReference type="EMBL" id="AKG08310.1"/>
    </source>
</evidence>
<keyword evidence="5" id="KW-0862">Zinc</keyword>
<dbReference type="PANTHER" id="PTHR42953">
    <property type="entry name" value="HIGH-AFFINITY ZINC UPTAKE SYSTEM PROTEIN ZNUA-RELATED"/>
    <property type="match status" value="1"/>
</dbReference>
<dbReference type="RefSeq" id="WP_046696093.1">
    <property type="nucleotide sequence ID" value="NZ_CP011376.1"/>
</dbReference>
<dbReference type="EMBL" id="CP011376">
    <property type="protein sequence ID" value="AKG08310.1"/>
    <property type="molecule type" value="Genomic_DNA"/>
</dbReference>
<evidence type="ECO:0000256" key="1">
    <source>
        <dbReference type="ARBA" id="ARBA00011028"/>
    </source>
</evidence>
<evidence type="ECO:0000256" key="6">
    <source>
        <dbReference type="SAM" id="SignalP"/>
    </source>
</evidence>
<proteinExistence type="inferred from homology"/>
<evidence type="ECO:0000256" key="4">
    <source>
        <dbReference type="ARBA" id="ARBA00022729"/>
    </source>
</evidence>
<dbReference type="GO" id="GO:0046872">
    <property type="term" value="F:metal ion binding"/>
    <property type="evidence" value="ECO:0007669"/>
    <property type="project" value="InterPro"/>
</dbReference>
<keyword evidence="3" id="KW-0813">Transport</keyword>
<gene>
    <name evidence="7" type="ORF">AAX06_09350</name>
</gene>
<name>A0AAC8PWL8_9GAMM</name>
<feature type="signal peptide" evidence="6">
    <location>
        <begin position="1"/>
        <end position="27"/>
    </location>
</feature>
<keyword evidence="5" id="KW-0406">Ion transport</keyword>
<dbReference type="InterPro" id="IPR006127">
    <property type="entry name" value="ZnuA-like"/>
</dbReference>